<dbReference type="Proteomes" id="UP000516260">
    <property type="component" value="Chromosome 11"/>
</dbReference>
<dbReference type="Pfam" id="PF05577">
    <property type="entry name" value="Peptidase_S28"/>
    <property type="match status" value="2"/>
</dbReference>
<evidence type="ECO:0008006" key="8">
    <source>
        <dbReference type="Google" id="ProtNLM"/>
    </source>
</evidence>
<dbReference type="AlphaFoldDB" id="A0A4Z2CAV6"/>
<dbReference type="GO" id="GO:0005764">
    <property type="term" value="C:lysosome"/>
    <property type="evidence" value="ECO:0007669"/>
    <property type="project" value="TreeGrafter"/>
</dbReference>
<dbReference type="PANTHER" id="PTHR11010">
    <property type="entry name" value="PROTEASE S28 PRO-X CARBOXYPEPTIDASE-RELATED"/>
    <property type="match status" value="1"/>
</dbReference>
<evidence type="ECO:0000313" key="7">
    <source>
        <dbReference type="Proteomes" id="UP000516260"/>
    </source>
</evidence>
<evidence type="ECO:0000256" key="2">
    <source>
        <dbReference type="ARBA" id="ARBA00022670"/>
    </source>
</evidence>
<dbReference type="InterPro" id="IPR029058">
    <property type="entry name" value="AB_hydrolase_fold"/>
</dbReference>
<evidence type="ECO:0000256" key="4">
    <source>
        <dbReference type="ARBA" id="ARBA00022801"/>
    </source>
</evidence>
<keyword evidence="4" id="KW-0378">Hydrolase</keyword>
<sequence>MPSELVEEACLDAVKEAFAAVEAALMMGNVSQVASDFGCCQTPKNLDDQIELMQELAGIFMGAVQYNEEGVFMSISDLCEVMTSKNGTCQKAVDAYNRLVKLAQVYRSITEEPCLDVSHEKTLKDLMDTSPHAGRRSVRQWTYQTCTEFGFFQTCEDTTCPFSGMVTLQFETEVCPTVFGVSRPSLARQIAFTNTYYGGDSPRTHRVLYINGELFSSSKQRINPRVEEFTRTILITGGIDPWKELSVTQDRSGDQVVFIEDTAHCADMRSQRVTDRSSLQTARAEIERHVTEWLKMASQERRKEQK</sequence>
<comment type="caution">
    <text evidence="6">The sequence shown here is derived from an EMBL/GenBank/DDBJ whole genome shotgun (WGS) entry which is preliminary data.</text>
</comment>
<evidence type="ECO:0000256" key="5">
    <source>
        <dbReference type="ARBA" id="ARBA00023180"/>
    </source>
</evidence>
<name>A0A4Z2CAV6_9TELE</name>
<evidence type="ECO:0000313" key="6">
    <source>
        <dbReference type="EMBL" id="TNN01309.1"/>
    </source>
</evidence>
<dbReference type="InterPro" id="IPR042269">
    <property type="entry name" value="Ser_carbopepase_S28_SKS"/>
</dbReference>
<dbReference type="EMBL" id="SWLE01000003">
    <property type="protein sequence ID" value="TNN01309.1"/>
    <property type="molecule type" value="Genomic_DNA"/>
</dbReference>
<dbReference type="GO" id="GO:0008239">
    <property type="term" value="F:dipeptidyl-peptidase activity"/>
    <property type="evidence" value="ECO:0007669"/>
    <property type="project" value="TreeGrafter"/>
</dbReference>
<evidence type="ECO:0000256" key="3">
    <source>
        <dbReference type="ARBA" id="ARBA00022729"/>
    </source>
</evidence>
<dbReference type="InterPro" id="IPR008758">
    <property type="entry name" value="Peptidase_S28"/>
</dbReference>
<dbReference type="GO" id="GO:0005768">
    <property type="term" value="C:endosome"/>
    <property type="evidence" value="ECO:0007669"/>
    <property type="project" value="TreeGrafter"/>
</dbReference>
<dbReference type="GO" id="GO:0070008">
    <property type="term" value="F:serine-type exopeptidase activity"/>
    <property type="evidence" value="ECO:0007669"/>
    <property type="project" value="InterPro"/>
</dbReference>
<keyword evidence="2" id="KW-0645">Protease</keyword>
<evidence type="ECO:0000256" key="1">
    <source>
        <dbReference type="ARBA" id="ARBA00011079"/>
    </source>
</evidence>
<proteinExistence type="inferred from homology"/>
<keyword evidence="5" id="KW-0325">Glycoprotein</keyword>
<comment type="similarity">
    <text evidence="1">Belongs to the peptidase S28 family.</text>
</comment>
<reference evidence="6 7" key="1">
    <citation type="submission" date="2019-04" db="EMBL/GenBank/DDBJ databases">
        <title>The sequence and de novo assembly of Takifugu bimaculatus genome using PacBio and Hi-C technologies.</title>
        <authorList>
            <person name="Xu P."/>
            <person name="Liu B."/>
            <person name="Zhou Z."/>
        </authorList>
    </citation>
    <scope>NUCLEOTIDE SEQUENCE [LARGE SCALE GENOMIC DNA]</scope>
    <source>
        <strain evidence="6">TB-2018</strain>
        <tissue evidence="6">Muscle</tissue>
    </source>
</reference>
<keyword evidence="3" id="KW-0732">Signal</keyword>
<dbReference type="Gene3D" id="3.40.50.1820">
    <property type="entry name" value="alpha/beta hydrolase"/>
    <property type="match status" value="1"/>
</dbReference>
<dbReference type="PANTHER" id="PTHR11010:SF11">
    <property type="entry name" value="THYMUS-SPECIFIC SERINE PROTEASE"/>
    <property type="match status" value="1"/>
</dbReference>
<protein>
    <recommendedName>
        <fullName evidence="8">Thymus-specific serine protease</fullName>
    </recommendedName>
</protein>
<gene>
    <name evidence="6" type="ORF">fugu_010691</name>
</gene>
<dbReference type="GO" id="GO:0006508">
    <property type="term" value="P:proteolysis"/>
    <property type="evidence" value="ECO:0007669"/>
    <property type="project" value="UniProtKB-KW"/>
</dbReference>
<accession>A0A4Z2CAV6</accession>
<dbReference type="Gene3D" id="1.20.120.980">
    <property type="entry name" value="Serine carboxypeptidase S28, SKS domain"/>
    <property type="match status" value="1"/>
</dbReference>
<keyword evidence="7" id="KW-1185">Reference proteome</keyword>
<organism evidence="6 7">
    <name type="scientific">Takifugu bimaculatus</name>
    <dbReference type="NCBI Taxonomy" id="433685"/>
    <lineage>
        <taxon>Eukaryota</taxon>
        <taxon>Metazoa</taxon>
        <taxon>Chordata</taxon>
        <taxon>Craniata</taxon>
        <taxon>Vertebrata</taxon>
        <taxon>Euteleostomi</taxon>
        <taxon>Actinopterygii</taxon>
        <taxon>Neopterygii</taxon>
        <taxon>Teleostei</taxon>
        <taxon>Neoteleostei</taxon>
        <taxon>Acanthomorphata</taxon>
        <taxon>Eupercaria</taxon>
        <taxon>Tetraodontiformes</taxon>
        <taxon>Tetradontoidea</taxon>
        <taxon>Tetraodontidae</taxon>
        <taxon>Takifugu</taxon>
    </lineage>
</organism>